<feature type="transmembrane region" description="Helical" evidence="1">
    <location>
        <begin position="49"/>
        <end position="67"/>
    </location>
</feature>
<keyword evidence="1" id="KW-0472">Membrane</keyword>
<feature type="transmembrane region" description="Helical" evidence="1">
    <location>
        <begin position="7"/>
        <end position="29"/>
    </location>
</feature>
<feature type="transmembrane region" description="Helical" evidence="1">
    <location>
        <begin position="171"/>
        <end position="192"/>
    </location>
</feature>
<keyword evidence="1" id="KW-1133">Transmembrane helix</keyword>
<feature type="transmembrane region" description="Helical" evidence="1">
    <location>
        <begin position="101"/>
        <end position="122"/>
    </location>
</feature>
<dbReference type="EMBL" id="AP027151">
    <property type="protein sequence ID" value="BDV43591.1"/>
    <property type="molecule type" value="Genomic_DNA"/>
</dbReference>
<keyword evidence="1" id="KW-0812">Transmembrane</keyword>
<organism evidence="2 3">
    <name type="scientific">Geotalea uraniireducens</name>
    <dbReference type="NCBI Taxonomy" id="351604"/>
    <lineage>
        <taxon>Bacteria</taxon>
        <taxon>Pseudomonadati</taxon>
        <taxon>Thermodesulfobacteriota</taxon>
        <taxon>Desulfuromonadia</taxon>
        <taxon>Geobacterales</taxon>
        <taxon>Geobacteraceae</taxon>
        <taxon>Geotalea</taxon>
    </lineage>
</organism>
<dbReference type="RefSeq" id="WP_281999718.1">
    <property type="nucleotide sequence ID" value="NZ_AP027151.1"/>
</dbReference>
<sequence>MNRIDAILVKVFLYGLPAVVVFAVFSYAYNTGGLDRTAGVVSVLNNTAGLVYASWMLLSIALSIRLLTSGAVRERILARLAFIRERDERETVLTGKATKTAYLTSLAILIFLLCLSCFQVSIYRVPPEKAVNGKTGVVSLGISCNLLDRPNRAGSADKTLRQRDIFTYDGLPVSSTAVILGLIVWQICSYNVTVRRLIRTP</sequence>
<gene>
    <name evidence="2" type="ORF">GURASL_25140</name>
</gene>
<name>A0ABN6VTE3_9BACT</name>
<evidence type="ECO:0000313" key="2">
    <source>
        <dbReference type="EMBL" id="BDV43591.1"/>
    </source>
</evidence>
<reference evidence="2 3" key="1">
    <citation type="submission" date="2022-12" db="EMBL/GenBank/DDBJ databases">
        <title>Polyphasic characterization of Geotalea uranireducens NIT-SL11 newly isolated from a complex of sewage sludge and microbially reduced graphene oxide.</title>
        <authorList>
            <person name="Xie L."/>
            <person name="Yoshida N."/>
            <person name="Meng L."/>
        </authorList>
    </citation>
    <scope>NUCLEOTIDE SEQUENCE [LARGE SCALE GENOMIC DNA]</scope>
    <source>
        <strain evidence="2 3">NIT-SL11</strain>
    </source>
</reference>
<dbReference type="Proteomes" id="UP001317705">
    <property type="component" value="Chromosome"/>
</dbReference>
<proteinExistence type="predicted"/>
<evidence type="ECO:0000256" key="1">
    <source>
        <dbReference type="SAM" id="Phobius"/>
    </source>
</evidence>
<protein>
    <submittedName>
        <fullName evidence="2">Uncharacterized protein</fullName>
    </submittedName>
</protein>
<keyword evidence="3" id="KW-1185">Reference proteome</keyword>
<evidence type="ECO:0000313" key="3">
    <source>
        <dbReference type="Proteomes" id="UP001317705"/>
    </source>
</evidence>
<accession>A0ABN6VTE3</accession>